<feature type="compositionally biased region" description="Acidic residues" evidence="1">
    <location>
        <begin position="942"/>
        <end position="964"/>
    </location>
</feature>
<dbReference type="STRING" id="177199.A0A420YFW7"/>
<feature type="compositionally biased region" description="Polar residues" evidence="1">
    <location>
        <begin position="713"/>
        <end position="728"/>
    </location>
</feature>
<feature type="region of interest" description="Disordered" evidence="1">
    <location>
        <begin position="681"/>
        <end position="916"/>
    </location>
</feature>
<feature type="region of interest" description="Disordered" evidence="1">
    <location>
        <begin position="453"/>
        <end position="474"/>
    </location>
</feature>
<protein>
    <submittedName>
        <fullName evidence="2">Uncharacterized protein</fullName>
    </submittedName>
</protein>
<dbReference type="OrthoDB" id="5427134at2759"/>
<comment type="caution">
    <text evidence="2">The sequence shown here is derived from an EMBL/GenBank/DDBJ whole genome shotgun (WGS) entry which is preliminary data.</text>
</comment>
<evidence type="ECO:0000256" key="1">
    <source>
        <dbReference type="SAM" id="MobiDB-lite"/>
    </source>
</evidence>
<sequence>MAATSFDAVIPSNSFLFDIYNDGQPLTQVEFSIPSGACHFADTSPGANGARCGCRRFYSRQPAATGASGKNHNPGEALMCMCAHHACFHDLHQPGQVPSPIPDGITLAGQENERPRINREPLSPVQDFGSFRMPSNLGATLDLNLLNLPASFPIGSPEPAIPAPSVHPDHEYNHEQDNSLPDTLDWGAISESHAVRTDFLPPIPSQCLMASQPPSTAGSSQARYLRPFAGRGLQTLSGASAAAQLQEPPLDSVAETSTPADGSRIAAVDAPQGAEDTQSSGTAAPAQGVTVEAFRHVSKVVNGHEQRLDRLENISFTAGHDECQAKHEESDEKHDHTDLRVTELESRVEEVERILKDDTSSLASGRRLGRRDAADDATASVVSVTSNASSVPDRSELYSQLEALKAQISYLQASSAPSYSNPWELEVVFLPFPLKGIWLEARDFPITTIDAPSTNTGDGWTQMPNTASKSAPEPRSLRNTVMFGDIYGPDWLLPRACAPGRQIDQRLRSRGLIKTVVVRGADARSVQLAVNSAFSDFLRMSDTTKTSRALIHHNSAGDEDDYGLPAALGAHQPWVPLRKIHKDSRLRFLSPGEMVTPALWDHQFLTSSVVMKASGTQRLYITQREAYLQDHPVGYRALQAGWTWQRLRTLTRIYPDSQSSNGDVPEADALEECWTWNDRLDEPPSSRSSSANLHQIQEARRSSRERSSTSLSQQYFTGVQSPVLSNSPRPIRANSPLALKDSKSGRPSRVRTNSLPPAAPSVASPLIAKRRISAQGSLSSNHPYERRSSPLMTRPSPRLPYVSTSATGSTSFVKRRQPTKSPTFIPRTTPRWSQPSRSRSSSLVPHAAHGHGDDRSERRTTPFWYATPRSNLPPETVRSNSRGPVIHLTEYNTDEDEDMEDDHGSSTDPYDSEMGNDADAENRMGHAGDGLRRGVAVDDGDMDIGIYEDEPDNLDEIDTDDNTQDDQHHNADPTARYLAERNYAHGQGQGYAAGGTLPEDEPWPGIEDHMSDGENMDPASSSDEDDVELGNGLDRHDDASSDVSSQPSEYPSTQRPWHVTVSTDALSTGRRSSGIGYGQVHDMEFEIHEDRDTDVDGPESQWA</sequence>
<evidence type="ECO:0000313" key="2">
    <source>
        <dbReference type="EMBL" id="RKU46580.1"/>
    </source>
</evidence>
<evidence type="ECO:0000313" key="3">
    <source>
        <dbReference type="Proteomes" id="UP000275385"/>
    </source>
</evidence>
<reference evidence="2 3" key="1">
    <citation type="submission" date="2018-08" db="EMBL/GenBank/DDBJ databases">
        <title>Draft genome of the lignicolous fungus Coniochaeta pulveracea.</title>
        <authorList>
            <person name="Borstlap C.J."/>
            <person name="De Witt R.N."/>
            <person name="Botha A."/>
            <person name="Volschenk H."/>
        </authorList>
    </citation>
    <scope>NUCLEOTIDE SEQUENCE [LARGE SCALE GENOMIC DNA]</scope>
    <source>
        <strain evidence="2 3">CAB683</strain>
    </source>
</reference>
<feature type="region of interest" description="Disordered" evidence="1">
    <location>
        <begin position="159"/>
        <end position="185"/>
    </location>
</feature>
<dbReference type="EMBL" id="QVQW01000013">
    <property type="protein sequence ID" value="RKU46580.1"/>
    <property type="molecule type" value="Genomic_DNA"/>
</dbReference>
<name>A0A420YFW7_9PEZI</name>
<organism evidence="2 3">
    <name type="scientific">Coniochaeta pulveracea</name>
    <dbReference type="NCBI Taxonomy" id="177199"/>
    <lineage>
        <taxon>Eukaryota</taxon>
        <taxon>Fungi</taxon>
        <taxon>Dikarya</taxon>
        <taxon>Ascomycota</taxon>
        <taxon>Pezizomycotina</taxon>
        <taxon>Sordariomycetes</taxon>
        <taxon>Sordariomycetidae</taxon>
        <taxon>Coniochaetales</taxon>
        <taxon>Coniochaetaceae</taxon>
        <taxon>Coniochaeta</taxon>
    </lineage>
</organism>
<gene>
    <name evidence="2" type="ORF">DL546_005077</name>
</gene>
<feature type="compositionally biased region" description="Basic and acidic residues" evidence="1">
    <location>
        <begin position="697"/>
        <end position="707"/>
    </location>
</feature>
<proteinExistence type="predicted"/>
<feature type="compositionally biased region" description="Basic and acidic residues" evidence="1">
    <location>
        <begin position="850"/>
        <end position="860"/>
    </location>
</feature>
<feature type="compositionally biased region" description="Low complexity" evidence="1">
    <location>
        <begin position="754"/>
        <end position="767"/>
    </location>
</feature>
<accession>A0A420YFW7</accession>
<feature type="compositionally biased region" description="Basic and acidic residues" evidence="1">
    <location>
        <begin position="1081"/>
        <end position="1091"/>
    </location>
</feature>
<feature type="compositionally biased region" description="Polar residues" evidence="1">
    <location>
        <begin position="453"/>
        <end position="469"/>
    </location>
</feature>
<feature type="compositionally biased region" description="Basic and acidic residues" evidence="1">
    <location>
        <begin position="167"/>
        <end position="177"/>
    </location>
</feature>
<keyword evidence="3" id="KW-1185">Reference proteome</keyword>
<feature type="region of interest" description="Disordered" evidence="1">
    <location>
        <begin position="240"/>
        <end position="261"/>
    </location>
</feature>
<feature type="compositionally biased region" description="Polar residues" evidence="1">
    <location>
        <begin position="685"/>
        <end position="695"/>
    </location>
</feature>
<feature type="region of interest" description="Disordered" evidence="1">
    <location>
        <begin position="942"/>
        <end position="1103"/>
    </location>
</feature>
<feature type="compositionally biased region" description="Acidic residues" evidence="1">
    <location>
        <begin position="892"/>
        <end position="901"/>
    </location>
</feature>
<feature type="compositionally biased region" description="Low complexity" evidence="1">
    <location>
        <begin position="826"/>
        <end position="842"/>
    </location>
</feature>
<feature type="compositionally biased region" description="Polar residues" evidence="1">
    <location>
        <begin position="1041"/>
        <end position="1071"/>
    </location>
</feature>
<dbReference type="AlphaFoldDB" id="A0A420YFW7"/>
<feature type="compositionally biased region" description="Polar residues" evidence="1">
    <location>
        <begin position="802"/>
        <end position="812"/>
    </location>
</feature>
<dbReference type="Proteomes" id="UP000275385">
    <property type="component" value="Unassembled WGS sequence"/>
</dbReference>